<dbReference type="Gene3D" id="3.30.420.10">
    <property type="entry name" value="Ribonuclease H-like superfamily/Ribonuclease H"/>
    <property type="match status" value="1"/>
</dbReference>
<keyword evidence="3" id="KW-0378">Hydrolase</keyword>
<keyword evidence="4" id="KW-0269">Exonuclease</keyword>
<dbReference type="CDD" id="cd06145">
    <property type="entry name" value="REX1_like"/>
    <property type="match status" value="1"/>
</dbReference>
<organism evidence="7 8">
    <name type="scientific">Echria macrotheca</name>
    <dbReference type="NCBI Taxonomy" id="438768"/>
    <lineage>
        <taxon>Eukaryota</taxon>
        <taxon>Fungi</taxon>
        <taxon>Dikarya</taxon>
        <taxon>Ascomycota</taxon>
        <taxon>Pezizomycotina</taxon>
        <taxon>Sordariomycetes</taxon>
        <taxon>Sordariomycetidae</taxon>
        <taxon>Sordariales</taxon>
        <taxon>Schizotheciaceae</taxon>
        <taxon>Echria</taxon>
    </lineage>
</organism>
<dbReference type="SUPFAM" id="SSF53098">
    <property type="entry name" value="Ribonuclease H-like"/>
    <property type="match status" value="1"/>
</dbReference>
<dbReference type="GO" id="GO:0003676">
    <property type="term" value="F:nucleic acid binding"/>
    <property type="evidence" value="ECO:0007669"/>
    <property type="project" value="InterPro"/>
</dbReference>
<evidence type="ECO:0000256" key="3">
    <source>
        <dbReference type="ARBA" id="ARBA00022801"/>
    </source>
</evidence>
<dbReference type="EMBL" id="MU839831">
    <property type="protein sequence ID" value="KAK1756864.1"/>
    <property type="molecule type" value="Genomic_DNA"/>
</dbReference>
<dbReference type="PANTHER" id="PTHR12801">
    <property type="entry name" value="RNA EXONUCLEASE REXO1 / RECO3 FAMILY MEMBER-RELATED"/>
    <property type="match status" value="1"/>
</dbReference>
<dbReference type="InterPro" id="IPR047021">
    <property type="entry name" value="REXO1/3/4-like"/>
</dbReference>
<comment type="caution">
    <text evidence="7">The sequence shown here is derived from an EMBL/GenBank/DDBJ whole genome shotgun (WGS) entry which is preliminary data.</text>
</comment>
<sequence length="652" mass="72031">MDAVLRNFKLIPCPAGENCKAANCQWGHPPPKPSSASNSAREDEGQENDGPRKRRRMGSETEDHHQPVPPHSLVTTASRPVSPPPLKRKVPAGASSGSRSLLNQAASSTPTRTKGSEEIEGAATSQQSARSSISRPTSPSSSTPAKPSSSVSVKKPAARKPEALNPRHLKSSAPATHDFRFKAIKMLHEQLERLNGELKKSTKAEDNKLVLTQQELIWMALDEEEKMATEKPSIYQNVIKNRIMSLKRSKPEQWKEQREAELQRTQAREALASNGKPANPFIGPEVKIDTGMEPADEVAFVKKFLLTPVENLTSHGYVAVAPSEEEIAKARDAEESSKGWEICDRCSTRFQVFPGRREDGALTSGGNCVHHPGRAYFDVDQEKRYRCCGSAVGESRGCTKGATHVFKASHPSRLAALIPFAETPANDQAPKDRGVCFDCEMGYTSRGMELIRLTATSWPDGKELLDILVNPVGEVLDLNSRYSGVWPEDFRDSLRSDEPVEWDEKSRQVLKQEQDNENRMPRRMQMVSSPVAARNMLFALIAPETPLMGHGLENDLNAVRIVHPTLVDTILLFPHRRGLPMRNGLKMLAQQHLKKIIQVDTGAGHDSAEDARTAGELVRLKVQERWNRLKALGWKLEGGVFTEPGSMSTGAE</sequence>
<dbReference type="Proteomes" id="UP001239445">
    <property type="component" value="Unassembled WGS sequence"/>
</dbReference>
<dbReference type="GO" id="GO:0004527">
    <property type="term" value="F:exonuclease activity"/>
    <property type="evidence" value="ECO:0007669"/>
    <property type="project" value="UniProtKB-KW"/>
</dbReference>
<dbReference type="InterPro" id="IPR034922">
    <property type="entry name" value="REX1-like_exo"/>
</dbReference>
<dbReference type="InterPro" id="IPR036397">
    <property type="entry name" value="RNaseH_sf"/>
</dbReference>
<gene>
    <name evidence="7" type="ORF">QBC47DRAFT_297270</name>
</gene>
<comment type="similarity">
    <text evidence="1">Belongs to the REXO1/REXO3 family.</text>
</comment>
<dbReference type="SMART" id="SM00479">
    <property type="entry name" value="EXOIII"/>
    <property type="match status" value="1"/>
</dbReference>
<feature type="domain" description="Exonuclease" evidence="6">
    <location>
        <begin position="433"/>
        <end position="627"/>
    </location>
</feature>
<dbReference type="PANTHER" id="PTHR12801:SF112">
    <property type="entry name" value="RNA EXONUCLEASE 3"/>
    <property type="match status" value="1"/>
</dbReference>
<dbReference type="InterPro" id="IPR012337">
    <property type="entry name" value="RNaseH-like_sf"/>
</dbReference>
<keyword evidence="8" id="KW-1185">Reference proteome</keyword>
<feature type="compositionally biased region" description="Low complexity" evidence="5">
    <location>
        <begin position="128"/>
        <end position="155"/>
    </location>
</feature>
<name>A0AAJ0BEP1_9PEZI</name>
<evidence type="ECO:0000259" key="6">
    <source>
        <dbReference type="SMART" id="SM00479"/>
    </source>
</evidence>
<dbReference type="GO" id="GO:0005634">
    <property type="term" value="C:nucleus"/>
    <property type="evidence" value="ECO:0007669"/>
    <property type="project" value="TreeGrafter"/>
</dbReference>
<accession>A0AAJ0BEP1</accession>
<evidence type="ECO:0000256" key="2">
    <source>
        <dbReference type="ARBA" id="ARBA00022722"/>
    </source>
</evidence>
<evidence type="ECO:0000256" key="1">
    <source>
        <dbReference type="ARBA" id="ARBA00006357"/>
    </source>
</evidence>
<dbReference type="InterPro" id="IPR013520">
    <property type="entry name" value="Ribonucl_H"/>
</dbReference>
<evidence type="ECO:0000256" key="5">
    <source>
        <dbReference type="SAM" id="MobiDB-lite"/>
    </source>
</evidence>
<proteinExistence type="inferred from homology"/>
<evidence type="ECO:0000313" key="7">
    <source>
        <dbReference type="EMBL" id="KAK1756864.1"/>
    </source>
</evidence>
<evidence type="ECO:0000256" key="4">
    <source>
        <dbReference type="ARBA" id="ARBA00022839"/>
    </source>
</evidence>
<dbReference type="AlphaFoldDB" id="A0AAJ0BEP1"/>
<protein>
    <recommendedName>
        <fullName evidence="6">Exonuclease domain-containing protein</fullName>
    </recommendedName>
</protein>
<feature type="compositionally biased region" description="Polar residues" evidence="5">
    <location>
        <begin position="95"/>
        <end position="113"/>
    </location>
</feature>
<feature type="region of interest" description="Disordered" evidence="5">
    <location>
        <begin position="496"/>
        <end position="516"/>
    </location>
</feature>
<feature type="compositionally biased region" description="Basic and acidic residues" evidence="5">
    <location>
        <begin position="57"/>
        <end position="66"/>
    </location>
</feature>
<feature type="region of interest" description="Disordered" evidence="5">
    <location>
        <begin position="19"/>
        <end position="176"/>
    </location>
</feature>
<keyword evidence="2" id="KW-0540">Nuclease</keyword>
<evidence type="ECO:0000313" key="8">
    <source>
        <dbReference type="Proteomes" id="UP001239445"/>
    </source>
</evidence>
<reference evidence="7" key="1">
    <citation type="submission" date="2023-06" db="EMBL/GenBank/DDBJ databases">
        <title>Genome-scale phylogeny and comparative genomics of the fungal order Sordariales.</title>
        <authorList>
            <consortium name="Lawrence Berkeley National Laboratory"/>
            <person name="Hensen N."/>
            <person name="Bonometti L."/>
            <person name="Westerberg I."/>
            <person name="Brannstrom I.O."/>
            <person name="Guillou S."/>
            <person name="Cros-Aarteil S."/>
            <person name="Calhoun S."/>
            <person name="Haridas S."/>
            <person name="Kuo A."/>
            <person name="Mondo S."/>
            <person name="Pangilinan J."/>
            <person name="Riley R."/>
            <person name="Labutti K."/>
            <person name="Andreopoulos B."/>
            <person name="Lipzen A."/>
            <person name="Chen C."/>
            <person name="Yanf M."/>
            <person name="Daum C."/>
            <person name="Ng V."/>
            <person name="Clum A."/>
            <person name="Steindorff A."/>
            <person name="Ohm R."/>
            <person name="Martin F."/>
            <person name="Silar P."/>
            <person name="Natvig D."/>
            <person name="Lalanne C."/>
            <person name="Gautier V."/>
            <person name="Ament-Velasquez S.L."/>
            <person name="Kruys A."/>
            <person name="Hutchinson M.I."/>
            <person name="Powell A.J."/>
            <person name="Barry K."/>
            <person name="Miller A.N."/>
            <person name="Grigoriev I.V."/>
            <person name="Debuchy R."/>
            <person name="Gladieux P."/>
            <person name="Thoren M.H."/>
            <person name="Johannesson H."/>
        </authorList>
    </citation>
    <scope>NUCLEOTIDE SEQUENCE</scope>
    <source>
        <strain evidence="7">PSN4</strain>
    </source>
</reference>